<dbReference type="PANTHER" id="PTHR30069:SF53">
    <property type="entry name" value="COLICIN I RECEPTOR-RELATED"/>
    <property type="match status" value="1"/>
</dbReference>
<keyword evidence="2 10" id="KW-0813">Transport</keyword>
<dbReference type="RefSeq" id="WP_322521661.1">
    <property type="nucleotide sequence ID" value="NZ_CP140153.1"/>
</dbReference>
<feature type="domain" description="TonB-dependent receptor-like beta-barrel" evidence="13">
    <location>
        <begin position="228"/>
        <end position="614"/>
    </location>
</feature>
<comment type="similarity">
    <text evidence="10 11">Belongs to the TonB-dependent receptor family.</text>
</comment>
<feature type="domain" description="TonB-dependent receptor plug" evidence="14">
    <location>
        <begin position="48"/>
        <end position="157"/>
    </location>
</feature>
<keyword evidence="8 10" id="KW-0472">Membrane</keyword>
<evidence type="ECO:0000256" key="4">
    <source>
        <dbReference type="ARBA" id="ARBA00022692"/>
    </source>
</evidence>
<evidence type="ECO:0000256" key="5">
    <source>
        <dbReference type="ARBA" id="ARBA00022729"/>
    </source>
</evidence>
<evidence type="ECO:0000256" key="6">
    <source>
        <dbReference type="ARBA" id="ARBA00023065"/>
    </source>
</evidence>
<evidence type="ECO:0000259" key="14">
    <source>
        <dbReference type="Pfam" id="PF07715"/>
    </source>
</evidence>
<gene>
    <name evidence="15" type="ORF">SR882_01875</name>
</gene>
<dbReference type="InterPro" id="IPR037066">
    <property type="entry name" value="Plug_dom_sf"/>
</dbReference>
<evidence type="ECO:0000256" key="3">
    <source>
        <dbReference type="ARBA" id="ARBA00022452"/>
    </source>
</evidence>
<organism evidence="15 16">
    <name type="scientific">Guyparkeria halophila</name>
    <dbReference type="NCBI Taxonomy" id="47960"/>
    <lineage>
        <taxon>Bacteria</taxon>
        <taxon>Pseudomonadati</taxon>
        <taxon>Pseudomonadota</taxon>
        <taxon>Gammaproteobacteria</taxon>
        <taxon>Chromatiales</taxon>
        <taxon>Thioalkalibacteraceae</taxon>
        <taxon>Guyparkeria</taxon>
    </lineage>
</organism>
<dbReference type="Pfam" id="PF00593">
    <property type="entry name" value="TonB_dep_Rec_b-barrel"/>
    <property type="match status" value="1"/>
</dbReference>
<dbReference type="InterPro" id="IPR036942">
    <property type="entry name" value="Beta-barrel_TonB_sf"/>
</dbReference>
<evidence type="ECO:0000313" key="15">
    <source>
        <dbReference type="EMBL" id="WQH16672.1"/>
    </source>
</evidence>
<evidence type="ECO:0000256" key="7">
    <source>
        <dbReference type="ARBA" id="ARBA00023077"/>
    </source>
</evidence>
<keyword evidence="4 10" id="KW-0812">Transmembrane</keyword>
<evidence type="ECO:0000256" key="2">
    <source>
        <dbReference type="ARBA" id="ARBA00022448"/>
    </source>
</evidence>
<feature type="chain" id="PRO_5045584879" evidence="12">
    <location>
        <begin position="29"/>
        <end position="644"/>
    </location>
</feature>
<dbReference type="Gene3D" id="2.40.170.20">
    <property type="entry name" value="TonB-dependent receptor, beta-barrel domain"/>
    <property type="match status" value="1"/>
</dbReference>
<dbReference type="Gene3D" id="2.170.130.10">
    <property type="entry name" value="TonB-dependent receptor, plug domain"/>
    <property type="match status" value="1"/>
</dbReference>
<evidence type="ECO:0000256" key="11">
    <source>
        <dbReference type="RuleBase" id="RU003357"/>
    </source>
</evidence>
<keyword evidence="6" id="KW-0406">Ion transport</keyword>
<evidence type="ECO:0000256" key="8">
    <source>
        <dbReference type="ARBA" id="ARBA00023136"/>
    </source>
</evidence>
<evidence type="ECO:0000256" key="10">
    <source>
        <dbReference type="PROSITE-ProRule" id="PRU01360"/>
    </source>
</evidence>
<protein>
    <submittedName>
        <fullName evidence="15">TonB-dependent receptor</fullName>
    </submittedName>
</protein>
<sequence length="644" mass="71384">MKTNRAATFGRSALTTGILIALASPALAQDAEILSPVTVTATTTSHSKSKAPASISVLTQEDIREMPINDLSDVLKRLPGVYQGAGNGTGRSDVSIRGLGSKYTLVLIDGKRISTGEVLWRGSDFDTSPVPLSDIERVEVIRGPMSALYGSDAIGGVVNIITKGPSSDWTGSLTSTYQTTDDTGGEQIRNGVSARGPLSEDVFFKVNAETYNRNAWQPDESSQVPRLEEKQTRNLNATVSWMMSDNQSLDFDYRHSNDERPLDYYAPGRTREQEVDRDLFSLTHKGYWSWGDTTVQAQYETAEIEDYNSSFAVIDPPADRSYEQKNMLINGYSNFRLGDHAITAGVEARRDKVVDQYTYTDTGEDETDRYAVYLQDEIGLTNDLALTLGGRYDHHQDFGGHFTPRAYLVYGLNESVTLKGGVSQAFKAPGPYQLNPNYQLVSCGGSCFITGDPDLEPETSTNYEMAVDVQRERWNATLTLFKNDVEDMIDAPYIPGETQRVWTNISEVDIHGVEFEGAVRLTDTLGLSGNYTYLDTEDGNGDPLTARPDHKATVRLDWDMTGQIHSFLAANHHGEQYIAPRGSDPEYTESYQTVDLGLGYAFSRHLDLRLGIKNATDERPVDDNPNYPVIQLGRSYYVSGSYRF</sequence>
<reference evidence="15 16" key="1">
    <citation type="submission" date="2023-11" db="EMBL/GenBank/DDBJ databases">
        <title>MicrobeMod: A computational toolkit for identifying prokaryotic methylation and restriction-modification with nanopore sequencing.</title>
        <authorList>
            <person name="Crits-Christoph A."/>
            <person name="Kang S.C."/>
            <person name="Lee H."/>
            <person name="Ostrov N."/>
        </authorList>
    </citation>
    <scope>NUCLEOTIDE SEQUENCE [LARGE SCALE GENOMIC DNA]</scope>
    <source>
        <strain evidence="15 16">ATCC 49870</strain>
    </source>
</reference>
<dbReference type="EMBL" id="CP140153">
    <property type="protein sequence ID" value="WQH16672.1"/>
    <property type="molecule type" value="Genomic_DNA"/>
</dbReference>
<name>A0ABZ0YZM5_9GAMM</name>
<keyword evidence="15" id="KW-0675">Receptor</keyword>
<keyword evidence="5 12" id="KW-0732">Signal</keyword>
<dbReference type="PANTHER" id="PTHR30069">
    <property type="entry name" value="TONB-DEPENDENT OUTER MEMBRANE RECEPTOR"/>
    <property type="match status" value="1"/>
</dbReference>
<keyword evidence="7 11" id="KW-0798">TonB box</keyword>
<evidence type="ECO:0000256" key="9">
    <source>
        <dbReference type="ARBA" id="ARBA00023237"/>
    </source>
</evidence>
<evidence type="ECO:0000313" key="16">
    <source>
        <dbReference type="Proteomes" id="UP001327459"/>
    </source>
</evidence>
<dbReference type="InterPro" id="IPR039426">
    <property type="entry name" value="TonB-dep_rcpt-like"/>
</dbReference>
<evidence type="ECO:0000259" key="13">
    <source>
        <dbReference type="Pfam" id="PF00593"/>
    </source>
</evidence>
<dbReference type="CDD" id="cd01347">
    <property type="entry name" value="ligand_gated_channel"/>
    <property type="match status" value="1"/>
</dbReference>
<keyword evidence="9 10" id="KW-0998">Cell outer membrane</keyword>
<dbReference type="Pfam" id="PF07715">
    <property type="entry name" value="Plug"/>
    <property type="match status" value="1"/>
</dbReference>
<evidence type="ECO:0000256" key="12">
    <source>
        <dbReference type="SAM" id="SignalP"/>
    </source>
</evidence>
<evidence type="ECO:0000256" key="1">
    <source>
        <dbReference type="ARBA" id="ARBA00004571"/>
    </source>
</evidence>
<dbReference type="PROSITE" id="PS52016">
    <property type="entry name" value="TONB_DEPENDENT_REC_3"/>
    <property type="match status" value="1"/>
</dbReference>
<dbReference type="InterPro" id="IPR000531">
    <property type="entry name" value="Beta-barrel_TonB"/>
</dbReference>
<dbReference type="InterPro" id="IPR012910">
    <property type="entry name" value="Plug_dom"/>
</dbReference>
<dbReference type="SUPFAM" id="SSF56935">
    <property type="entry name" value="Porins"/>
    <property type="match status" value="1"/>
</dbReference>
<comment type="subcellular location">
    <subcellularLocation>
        <location evidence="1 10">Cell outer membrane</location>
        <topology evidence="1 10">Multi-pass membrane protein</topology>
    </subcellularLocation>
</comment>
<accession>A0ABZ0YZM5</accession>
<keyword evidence="3 10" id="KW-1134">Transmembrane beta strand</keyword>
<proteinExistence type="inferred from homology"/>
<feature type="signal peptide" evidence="12">
    <location>
        <begin position="1"/>
        <end position="28"/>
    </location>
</feature>
<dbReference type="Proteomes" id="UP001327459">
    <property type="component" value="Chromosome"/>
</dbReference>
<keyword evidence="16" id="KW-1185">Reference proteome</keyword>